<dbReference type="PANTHER" id="PTHR17613:SF11">
    <property type="entry name" value="TRANSMEMBRANE AND COILED-COIL DOMAINS PROTEIN 1"/>
    <property type="match status" value="1"/>
</dbReference>
<feature type="compositionally biased region" description="Polar residues" evidence="8">
    <location>
        <begin position="415"/>
        <end position="443"/>
    </location>
</feature>
<dbReference type="GO" id="GO:0090148">
    <property type="term" value="P:membrane fission"/>
    <property type="evidence" value="ECO:0007669"/>
    <property type="project" value="TreeGrafter"/>
</dbReference>
<dbReference type="GO" id="GO:0016197">
    <property type="term" value="P:endosomal transport"/>
    <property type="evidence" value="ECO:0007669"/>
    <property type="project" value="TreeGrafter"/>
</dbReference>
<feature type="transmembrane region" description="Helical" evidence="9">
    <location>
        <begin position="579"/>
        <end position="604"/>
    </location>
</feature>
<reference evidence="10 11" key="1">
    <citation type="submission" date="2019-09" db="EMBL/GenBank/DDBJ databases">
        <title>Bird 10,000 Genomes (B10K) Project - Family phase.</title>
        <authorList>
            <person name="Zhang G."/>
        </authorList>
    </citation>
    <scope>NUCLEOTIDE SEQUENCE [LARGE SCALE GENOMIC DNA]</scope>
    <source>
        <strain evidence="10">OUT-0051</strain>
        <tissue evidence="10">Kidney</tissue>
    </source>
</reference>
<feature type="region of interest" description="Disordered" evidence="8">
    <location>
        <begin position="406"/>
        <end position="443"/>
    </location>
</feature>
<feature type="coiled-coil region" evidence="7">
    <location>
        <begin position="268"/>
        <end position="302"/>
    </location>
</feature>
<feature type="region of interest" description="Disordered" evidence="8">
    <location>
        <begin position="108"/>
        <end position="161"/>
    </location>
</feature>
<keyword evidence="5 7" id="KW-0175">Coiled coil</keyword>
<keyword evidence="4 9" id="KW-1133">Transmembrane helix</keyword>
<evidence type="ECO:0000256" key="2">
    <source>
        <dbReference type="ARBA" id="ARBA00008108"/>
    </source>
</evidence>
<evidence type="ECO:0000256" key="7">
    <source>
        <dbReference type="SAM" id="Coils"/>
    </source>
</evidence>
<feature type="region of interest" description="Disordered" evidence="8">
    <location>
        <begin position="198"/>
        <end position="218"/>
    </location>
</feature>
<feature type="region of interest" description="Disordered" evidence="8">
    <location>
        <begin position="1"/>
        <end position="36"/>
    </location>
</feature>
<dbReference type="AlphaFoldDB" id="A0A7K7LL63"/>
<protein>
    <submittedName>
        <fullName evidence="10">TMCC1 protein</fullName>
    </submittedName>
</protein>
<dbReference type="InterPro" id="IPR019394">
    <property type="entry name" value="TEX28/TMCC"/>
</dbReference>
<evidence type="ECO:0000256" key="5">
    <source>
        <dbReference type="ARBA" id="ARBA00023054"/>
    </source>
</evidence>
<keyword evidence="11" id="KW-1185">Reference proteome</keyword>
<dbReference type="Proteomes" id="UP000525565">
    <property type="component" value="Unassembled WGS sequence"/>
</dbReference>
<evidence type="ECO:0000256" key="1">
    <source>
        <dbReference type="ARBA" id="ARBA00004370"/>
    </source>
</evidence>
<feature type="non-terminal residue" evidence="10">
    <location>
        <position position="1"/>
    </location>
</feature>
<accession>A0A7K7LL63</accession>
<dbReference type="GO" id="GO:0016020">
    <property type="term" value="C:membrane"/>
    <property type="evidence" value="ECO:0007669"/>
    <property type="project" value="UniProtKB-SubCell"/>
</dbReference>
<dbReference type="GO" id="GO:0140285">
    <property type="term" value="P:endosome fission"/>
    <property type="evidence" value="ECO:0007669"/>
    <property type="project" value="TreeGrafter"/>
</dbReference>
<dbReference type="GO" id="GO:0012505">
    <property type="term" value="C:endomembrane system"/>
    <property type="evidence" value="ECO:0007669"/>
    <property type="project" value="TreeGrafter"/>
</dbReference>
<evidence type="ECO:0000256" key="6">
    <source>
        <dbReference type="ARBA" id="ARBA00023136"/>
    </source>
</evidence>
<feature type="transmembrane region" description="Helical" evidence="9">
    <location>
        <begin position="611"/>
        <end position="628"/>
    </location>
</feature>
<feature type="coiled-coil region" evidence="7">
    <location>
        <begin position="456"/>
        <end position="555"/>
    </location>
</feature>
<keyword evidence="3 9" id="KW-0812">Transmembrane</keyword>
<sequence>MEPSGSEQFCDDPDPGGKSQDQETKKQHESEQKLSKITHNALENINVIGQGLKHLFQHQRRRSSVSPHDVQQAQADLEADMELESQSSCAEIDGVSTHPTALNRVLQQIRVPPKMKRGTSLHSRRGKTDPPKGSPQISRRSAQDMQSGRPRSSSTTDAPTNLSVMEIASSLYVGGEEAAAAAIERLEVSSLAQTSSAVASSTDGSINADSVDGTPDPQRTKVAITHLQQKILKLTEQIKIEQTARDDNVAEYLKLANNADKQQSARIKQVFEKKNQKSAQTISQLQKKLEHYHRKLREIEQNGMPRQPKDVFRDMHQGLKDVGAKVTGFSEGVVDSVKGGLSSFSQATHSAAGAVVSKPREIASLIRNKFGSADNIANLKDSLEEGQEDGTGGKALGVIQNFQSSPKYGSEEDCSSATSGSVGANSTTGGPVGASSSKTNTLDMQSSGFDAILHEIQEIRETQARLEESFEDLKVRYQRDYSLIMQTLQEERYRCERLEEQLNDLTELHQNEILNLKQELASMEEKIAYQSYERARDIQEALEACQTRISKMELQQQQQQVVQLEGLENATARNLLGKFINILLAVMAVLLVFVSTVANCVVPLMKTRNRTFSTLFIVVFIAFMWKHWDAISGYLERFLSPPR</sequence>
<dbReference type="PANTHER" id="PTHR17613">
    <property type="entry name" value="CEREBRAL PROTEIN-11-RELATED"/>
    <property type="match status" value="1"/>
</dbReference>
<name>A0A7K7LL63_9AVES</name>
<evidence type="ECO:0000256" key="9">
    <source>
        <dbReference type="SAM" id="Phobius"/>
    </source>
</evidence>
<feature type="compositionally biased region" description="Basic and acidic residues" evidence="8">
    <location>
        <begin position="20"/>
        <end position="34"/>
    </location>
</feature>
<gene>
    <name evidence="10" type="primary">Tmcc1</name>
    <name evidence="10" type="ORF">ASASCU_R06304</name>
</gene>
<feature type="non-terminal residue" evidence="10">
    <location>
        <position position="643"/>
    </location>
</feature>
<proteinExistence type="inferred from homology"/>
<feature type="compositionally biased region" description="Basic residues" evidence="8">
    <location>
        <begin position="113"/>
        <end position="125"/>
    </location>
</feature>
<evidence type="ECO:0000313" key="11">
    <source>
        <dbReference type="Proteomes" id="UP000525565"/>
    </source>
</evidence>
<evidence type="ECO:0000256" key="8">
    <source>
        <dbReference type="SAM" id="MobiDB-lite"/>
    </source>
</evidence>
<comment type="caution">
    <text evidence="10">The sequence shown here is derived from an EMBL/GenBank/DDBJ whole genome shotgun (WGS) entry which is preliminary data.</text>
</comment>
<comment type="similarity">
    <text evidence="2">Belongs to the TEX28 family.</text>
</comment>
<evidence type="ECO:0000256" key="4">
    <source>
        <dbReference type="ARBA" id="ARBA00022989"/>
    </source>
</evidence>
<keyword evidence="6 9" id="KW-0472">Membrane</keyword>
<comment type="subcellular location">
    <subcellularLocation>
        <location evidence="1">Membrane</location>
    </subcellularLocation>
</comment>
<dbReference type="EMBL" id="VZSO01009064">
    <property type="protein sequence ID" value="NWZ31219.1"/>
    <property type="molecule type" value="Genomic_DNA"/>
</dbReference>
<organism evidence="10 11">
    <name type="scientific">Asarcornis scutulata</name>
    <dbReference type="NCBI Taxonomy" id="75869"/>
    <lineage>
        <taxon>Eukaryota</taxon>
        <taxon>Metazoa</taxon>
        <taxon>Chordata</taxon>
        <taxon>Craniata</taxon>
        <taxon>Vertebrata</taxon>
        <taxon>Euteleostomi</taxon>
        <taxon>Archelosauria</taxon>
        <taxon>Archosauria</taxon>
        <taxon>Dinosauria</taxon>
        <taxon>Saurischia</taxon>
        <taxon>Theropoda</taxon>
        <taxon>Coelurosauria</taxon>
        <taxon>Aves</taxon>
        <taxon>Neognathae</taxon>
        <taxon>Galloanserae</taxon>
        <taxon>Anseriformes</taxon>
        <taxon>Anatidae</taxon>
        <taxon>Anatinae</taxon>
        <taxon>Asarcornis</taxon>
    </lineage>
</organism>
<evidence type="ECO:0000256" key="3">
    <source>
        <dbReference type="ARBA" id="ARBA00022692"/>
    </source>
</evidence>
<dbReference type="Pfam" id="PF10267">
    <property type="entry name" value="Tmemb_cc2"/>
    <property type="match status" value="1"/>
</dbReference>
<feature type="compositionally biased region" description="Polar residues" evidence="8">
    <location>
        <begin position="135"/>
        <end position="161"/>
    </location>
</feature>
<evidence type="ECO:0000313" key="10">
    <source>
        <dbReference type="EMBL" id="NWZ31219.1"/>
    </source>
</evidence>
<dbReference type="GO" id="GO:0097750">
    <property type="term" value="P:endosome membrane tubulation"/>
    <property type="evidence" value="ECO:0007669"/>
    <property type="project" value="TreeGrafter"/>
</dbReference>
<feature type="compositionally biased region" description="Polar residues" evidence="8">
    <location>
        <begin position="198"/>
        <end position="208"/>
    </location>
</feature>